<dbReference type="SUPFAM" id="SSF53448">
    <property type="entry name" value="Nucleotide-diphospho-sugar transferases"/>
    <property type="match status" value="1"/>
</dbReference>
<evidence type="ECO:0000256" key="3">
    <source>
        <dbReference type="ARBA" id="ARBA00022676"/>
    </source>
</evidence>
<evidence type="ECO:0000256" key="2">
    <source>
        <dbReference type="ARBA" id="ARBA00022475"/>
    </source>
</evidence>
<comment type="subcellular location">
    <subcellularLocation>
        <location evidence="1">Cell membrane</location>
    </subcellularLocation>
</comment>
<dbReference type="EMBL" id="BPQR01000022">
    <property type="protein sequence ID" value="GJE06073.1"/>
    <property type="molecule type" value="Genomic_DNA"/>
</dbReference>
<dbReference type="PANTHER" id="PTHR43646">
    <property type="entry name" value="GLYCOSYLTRANSFERASE"/>
    <property type="match status" value="1"/>
</dbReference>
<evidence type="ECO:0000256" key="1">
    <source>
        <dbReference type="ARBA" id="ARBA00004236"/>
    </source>
</evidence>
<gene>
    <name evidence="7" type="ORF">AOPFMNJM_1379</name>
</gene>
<keyword evidence="3" id="KW-0328">Glycosyltransferase</keyword>
<accession>A0ABQ4SUE3</accession>
<keyword evidence="8" id="KW-1185">Reference proteome</keyword>
<evidence type="ECO:0000259" key="6">
    <source>
        <dbReference type="Pfam" id="PF00535"/>
    </source>
</evidence>
<comment type="caution">
    <text evidence="7">The sequence shown here is derived from an EMBL/GenBank/DDBJ whole genome shotgun (WGS) entry which is preliminary data.</text>
</comment>
<dbReference type="Proteomes" id="UP001055102">
    <property type="component" value="Unassembled WGS sequence"/>
</dbReference>
<keyword evidence="2" id="KW-1003">Cell membrane</keyword>
<dbReference type="CDD" id="cd00761">
    <property type="entry name" value="Glyco_tranf_GTA_type"/>
    <property type="match status" value="1"/>
</dbReference>
<organism evidence="7 8">
    <name type="scientific">Methylobacterium jeotgali</name>
    <dbReference type="NCBI Taxonomy" id="381630"/>
    <lineage>
        <taxon>Bacteria</taxon>
        <taxon>Pseudomonadati</taxon>
        <taxon>Pseudomonadota</taxon>
        <taxon>Alphaproteobacteria</taxon>
        <taxon>Hyphomicrobiales</taxon>
        <taxon>Methylobacteriaceae</taxon>
        <taxon>Methylobacterium</taxon>
    </lineage>
</organism>
<dbReference type="Pfam" id="PF00535">
    <property type="entry name" value="Glycos_transf_2"/>
    <property type="match status" value="1"/>
</dbReference>
<proteinExistence type="predicted"/>
<reference evidence="7" key="1">
    <citation type="journal article" date="2021" name="Front. Microbiol.">
        <title>Comprehensive Comparative Genomics and Phenotyping of Methylobacterium Species.</title>
        <authorList>
            <person name="Alessa O."/>
            <person name="Ogura Y."/>
            <person name="Fujitani Y."/>
            <person name="Takami H."/>
            <person name="Hayashi T."/>
            <person name="Sahin N."/>
            <person name="Tani A."/>
        </authorList>
    </citation>
    <scope>NUCLEOTIDE SEQUENCE</scope>
    <source>
        <strain evidence="7">LMG 23639</strain>
    </source>
</reference>
<evidence type="ECO:0000256" key="5">
    <source>
        <dbReference type="ARBA" id="ARBA00023136"/>
    </source>
</evidence>
<dbReference type="RefSeq" id="WP_238274704.1">
    <property type="nucleotide sequence ID" value="NZ_BPQR01000022.1"/>
</dbReference>
<dbReference type="PANTHER" id="PTHR43646:SF2">
    <property type="entry name" value="GLYCOSYLTRANSFERASE 2-LIKE DOMAIN-CONTAINING PROTEIN"/>
    <property type="match status" value="1"/>
</dbReference>
<dbReference type="InterPro" id="IPR001173">
    <property type="entry name" value="Glyco_trans_2-like"/>
</dbReference>
<feature type="domain" description="Glycosyltransferase 2-like" evidence="6">
    <location>
        <begin position="9"/>
        <end position="136"/>
    </location>
</feature>
<name>A0ABQ4SUE3_9HYPH</name>
<sequence length="356" mass="37267">MPGPLPAVVCVPARDEAERLPRLLRSLALQDGFDAGAPLPVVVLANNCRDGTADAVRALALPALDIRLVEAEYGPSEAHVGTARRAALDAGAGLAEAFGGDGILLTTDADARVPPGWVAANRAALEHAEIVGGRLMIDPDAGRPAAQDRLDAAIERYWSCVRGLEELYDPQAHDPAPRHGSHTGASLSLRASTYRAVGGLPPLPGGEDNALVARVVEAGGRLRHCPAVQVLASDRALGRAEGGMAREMARRSAVVAGAETYALPEPAHWLALVRRRAGLRRLWREGGEGLTRGLAALGLGPEEIAALRLETCPNDIAFVERANRLVEARSAPPAFVPLEEALAGLDAMLAAPERAA</sequence>
<evidence type="ECO:0000313" key="8">
    <source>
        <dbReference type="Proteomes" id="UP001055102"/>
    </source>
</evidence>
<dbReference type="InterPro" id="IPR029044">
    <property type="entry name" value="Nucleotide-diphossugar_trans"/>
</dbReference>
<dbReference type="Gene3D" id="3.90.550.10">
    <property type="entry name" value="Spore Coat Polysaccharide Biosynthesis Protein SpsA, Chain A"/>
    <property type="match status" value="1"/>
</dbReference>
<keyword evidence="5" id="KW-0472">Membrane</keyword>
<keyword evidence="4" id="KW-0808">Transferase</keyword>
<reference evidence="7" key="2">
    <citation type="submission" date="2021-08" db="EMBL/GenBank/DDBJ databases">
        <authorList>
            <person name="Tani A."/>
            <person name="Ola A."/>
            <person name="Ogura Y."/>
            <person name="Katsura K."/>
            <person name="Hayashi T."/>
        </authorList>
    </citation>
    <scope>NUCLEOTIDE SEQUENCE</scope>
    <source>
        <strain evidence="7">LMG 23639</strain>
    </source>
</reference>
<evidence type="ECO:0000256" key="4">
    <source>
        <dbReference type="ARBA" id="ARBA00022679"/>
    </source>
</evidence>
<protein>
    <recommendedName>
        <fullName evidence="6">Glycosyltransferase 2-like domain-containing protein</fullName>
    </recommendedName>
</protein>
<evidence type="ECO:0000313" key="7">
    <source>
        <dbReference type="EMBL" id="GJE06073.1"/>
    </source>
</evidence>